<accession>A0A836LM95</accession>
<evidence type="ECO:0000313" key="2">
    <source>
        <dbReference type="Proteomes" id="UP000674318"/>
    </source>
</evidence>
<organism evidence="1 2">
    <name type="scientific">Porcisia hertigi</name>
    <dbReference type="NCBI Taxonomy" id="2761500"/>
    <lineage>
        <taxon>Eukaryota</taxon>
        <taxon>Discoba</taxon>
        <taxon>Euglenozoa</taxon>
        <taxon>Kinetoplastea</taxon>
        <taxon>Metakinetoplastina</taxon>
        <taxon>Trypanosomatida</taxon>
        <taxon>Trypanosomatidae</taxon>
        <taxon>Leishmaniinae</taxon>
        <taxon>Porcisia</taxon>
    </lineage>
</organism>
<proteinExistence type="predicted"/>
<dbReference type="GeneID" id="94293582"/>
<comment type="caution">
    <text evidence="1">The sequence shown here is derived from an EMBL/GenBank/DDBJ whole genome shotgun (WGS) entry which is preliminary data.</text>
</comment>
<dbReference type="Proteomes" id="UP000674318">
    <property type="component" value="Chromosome 2"/>
</dbReference>
<sequence length="194" mass="21281">MRVRLMPGRRSRMRRLTWRALIALAFFISTLTLFFAVFKSGDTSENAGGHVPRGFISSAQSSKSRVPITGSDDVDGVARASLDNPLELPYTESLEELIQLLRLYAEWRGVRVDHTDLPSFEAAAAAAAAGQGYAGDNSARGAEIRDSDLRMPDLEPLRGLSGDSGHLSTNWVLDDPENITAEQETYVERFIAPV</sequence>
<reference evidence="1 2" key="1">
    <citation type="submission" date="2021-02" db="EMBL/GenBank/DDBJ databases">
        <title>Porcisia hertigi Genome sequencing and assembly.</title>
        <authorList>
            <person name="Almutairi H."/>
            <person name="Gatherer D."/>
        </authorList>
    </citation>
    <scope>NUCLEOTIDE SEQUENCE [LARGE SCALE GENOMIC DNA]</scope>
    <source>
        <strain evidence="1 2">C119</strain>
    </source>
</reference>
<evidence type="ECO:0000313" key="1">
    <source>
        <dbReference type="EMBL" id="KAG5512104.1"/>
    </source>
</evidence>
<dbReference type="KEGG" id="phet:94293582"/>
<gene>
    <name evidence="1" type="ORF">JKF63_07569</name>
</gene>
<keyword evidence="2" id="KW-1185">Reference proteome</keyword>
<protein>
    <submittedName>
        <fullName evidence="1">Uncharacterized protein</fullName>
    </submittedName>
</protein>
<dbReference type="AlphaFoldDB" id="A0A836LM95"/>
<dbReference type="RefSeq" id="XP_067759937.1">
    <property type="nucleotide sequence ID" value="XM_067903505.1"/>
</dbReference>
<dbReference type="EMBL" id="JAFJZO010000002">
    <property type="protein sequence ID" value="KAG5512104.1"/>
    <property type="molecule type" value="Genomic_DNA"/>
</dbReference>
<name>A0A836LM95_9TRYP</name>